<keyword evidence="5 6" id="KW-0472">Membrane</keyword>
<evidence type="ECO:0000256" key="5">
    <source>
        <dbReference type="ARBA" id="ARBA00023136"/>
    </source>
</evidence>
<sequence>MKRSPGGFRFRMVAIIAPLIALALGSFWLFEVMRRAGEEAMPAAERKEPDFYVENFSYVKIGKTGKAQFHFSGAKMTHNPQDDSYDIALPVINSVGKENGRGPMVVRADRATVNSDNSQIHMYDNVRLDRPATADAQAMQVRSEYMLVLPDDDIVKTDKPVKIAVGQSVLTGTGMLANNATRELQLSSNVHGTYQAPQR</sequence>
<dbReference type="PANTHER" id="PTHR37481:SF1">
    <property type="entry name" value="LIPOPOLYSACCHARIDE EXPORT SYSTEM PROTEIN LPTC"/>
    <property type="match status" value="1"/>
</dbReference>
<keyword evidence="4 6" id="KW-1133">Transmembrane helix</keyword>
<dbReference type="InterPro" id="IPR010664">
    <property type="entry name" value="LipoPS_assembly_LptC-rel"/>
</dbReference>
<proteinExistence type="predicted"/>
<keyword evidence="8" id="KW-1185">Reference proteome</keyword>
<dbReference type="PANTHER" id="PTHR37481">
    <property type="entry name" value="LIPOPOLYSACCHARIDE EXPORT SYSTEM PROTEIN LPTC"/>
    <property type="match status" value="1"/>
</dbReference>
<comment type="caution">
    <text evidence="7">The sequence shown here is derived from an EMBL/GenBank/DDBJ whole genome shotgun (WGS) entry which is preliminary data.</text>
</comment>
<protein>
    <submittedName>
        <fullName evidence="7">LPS export ABC transporter periplasmic protein LptC</fullName>
    </submittedName>
</protein>
<evidence type="ECO:0000256" key="3">
    <source>
        <dbReference type="ARBA" id="ARBA00022692"/>
    </source>
</evidence>
<feature type="transmembrane region" description="Helical" evidence="6">
    <location>
        <begin position="12"/>
        <end position="30"/>
    </location>
</feature>
<evidence type="ECO:0000256" key="1">
    <source>
        <dbReference type="ARBA" id="ARBA00022475"/>
    </source>
</evidence>
<evidence type="ECO:0000256" key="2">
    <source>
        <dbReference type="ARBA" id="ARBA00022519"/>
    </source>
</evidence>
<dbReference type="Pfam" id="PF06835">
    <property type="entry name" value="LptC"/>
    <property type="match status" value="1"/>
</dbReference>
<evidence type="ECO:0000256" key="6">
    <source>
        <dbReference type="SAM" id="Phobius"/>
    </source>
</evidence>
<dbReference type="InterPro" id="IPR026265">
    <property type="entry name" value="LptC"/>
</dbReference>
<keyword evidence="1" id="KW-1003">Cell membrane</keyword>
<evidence type="ECO:0000256" key="4">
    <source>
        <dbReference type="ARBA" id="ARBA00022989"/>
    </source>
</evidence>
<accession>A0ABU6JDC4</accession>
<dbReference type="InterPro" id="IPR052363">
    <property type="entry name" value="LPS_export_LptC"/>
</dbReference>
<dbReference type="EMBL" id="JAWIIV010000019">
    <property type="protein sequence ID" value="MEC4721528.1"/>
    <property type="molecule type" value="Genomic_DNA"/>
</dbReference>
<dbReference type="RefSeq" id="WP_326508223.1">
    <property type="nucleotide sequence ID" value="NZ_JAWIIV010000019.1"/>
</dbReference>
<evidence type="ECO:0000313" key="7">
    <source>
        <dbReference type="EMBL" id="MEC4721528.1"/>
    </source>
</evidence>
<keyword evidence="2" id="KW-0997">Cell inner membrane</keyword>
<evidence type="ECO:0000313" key="8">
    <source>
        <dbReference type="Proteomes" id="UP001352263"/>
    </source>
</evidence>
<dbReference type="NCBIfam" id="TIGR04409">
    <property type="entry name" value="LptC_YrbK"/>
    <property type="match status" value="1"/>
</dbReference>
<gene>
    <name evidence="7" type="primary">lptC</name>
    <name evidence="7" type="ORF">RY831_20390</name>
</gene>
<dbReference type="Proteomes" id="UP001352263">
    <property type="component" value="Unassembled WGS sequence"/>
</dbReference>
<name>A0ABU6JDC4_9BURK</name>
<keyword evidence="3 6" id="KW-0812">Transmembrane</keyword>
<reference evidence="7 8" key="1">
    <citation type="submission" date="2023-10" db="EMBL/GenBank/DDBJ databases">
        <title>Noviherbaspirillum sp. CPCC 100848 genome assembly.</title>
        <authorList>
            <person name="Li X.Y."/>
            <person name="Fang X.M."/>
        </authorList>
    </citation>
    <scope>NUCLEOTIDE SEQUENCE [LARGE SCALE GENOMIC DNA]</scope>
    <source>
        <strain evidence="7 8">CPCC 100848</strain>
    </source>
</reference>
<dbReference type="Gene3D" id="2.60.450.10">
    <property type="entry name" value="Lipopolysaccharide (LPS) transport protein A like domain"/>
    <property type="match status" value="1"/>
</dbReference>
<organism evidence="7 8">
    <name type="scientific">Noviherbaspirillum album</name>
    <dbReference type="NCBI Taxonomy" id="3080276"/>
    <lineage>
        <taxon>Bacteria</taxon>
        <taxon>Pseudomonadati</taxon>
        <taxon>Pseudomonadota</taxon>
        <taxon>Betaproteobacteria</taxon>
        <taxon>Burkholderiales</taxon>
        <taxon>Oxalobacteraceae</taxon>
        <taxon>Noviherbaspirillum</taxon>
    </lineage>
</organism>